<reference evidence="2" key="1">
    <citation type="journal article" date="2019" name="Int. J. Syst. Evol. Microbiol.">
        <title>The Global Catalogue of Microorganisms (GCM) 10K type strain sequencing project: providing services to taxonomists for standard genome sequencing and annotation.</title>
        <authorList>
            <consortium name="The Broad Institute Genomics Platform"/>
            <consortium name="The Broad Institute Genome Sequencing Center for Infectious Disease"/>
            <person name="Wu L."/>
            <person name="Ma J."/>
        </authorList>
    </citation>
    <scope>NUCLEOTIDE SEQUENCE [LARGE SCALE GENOMIC DNA]</scope>
    <source>
        <strain evidence="2">JCM 17021</strain>
    </source>
</reference>
<dbReference type="EMBL" id="BAABCN010000014">
    <property type="protein sequence ID" value="GAA3890192.1"/>
    <property type="molecule type" value="Genomic_DNA"/>
</dbReference>
<proteinExistence type="predicted"/>
<evidence type="ECO:0000313" key="2">
    <source>
        <dbReference type="Proteomes" id="UP001501803"/>
    </source>
</evidence>
<evidence type="ECO:0000313" key="1">
    <source>
        <dbReference type="EMBL" id="GAA3890192.1"/>
    </source>
</evidence>
<protein>
    <submittedName>
        <fullName evidence="1">Uncharacterized protein</fullName>
    </submittedName>
</protein>
<dbReference type="Proteomes" id="UP001501803">
    <property type="component" value="Unassembled WGS sequence"/>
</dbReference>
<organism evidence="1 2">
    <name type="scientific">Leifsonia kafniensis</name>
    <dbReference type="NCBI Taxonomy" id="475957"/>
    <lineage>
        <taxon>Bacteria</taxon>
        <taxon>Bacillati</taxon>
        <taxon>Actinomycetota</taxon>
        <taxon>Actinomycetes</taxon>
        <taxon>Micrococcales</taxon>
        <taxon>Microbacteriaceae</taxon>
        <taxon>Leifsonia</taxon>
    </lineage>
</organism>
<keyword evidence="2" id="KW-1185">Reference proteome</keyword>
<gene>
    <name evidence="1" type="ORF">GCM10022381_35100</name>
</gene>
<name>A0ABP7L1C4_9MICO</name>
<sequence>MQHAEARELLVAAVGHLDQLDRHLHDSDADDLSLFVAAETELTAALSLVGSVDAELRRGVISDGDLETVEILRRRLAETLGDAPATATDNALDLPALRARLVSVAGEFEADVFDLIADIDDENE</sequence>
<comment type="caution">
    <text evidence="1">The sequence shown here is derived from an EMBL/GenBank/DDBJ whole genome shotgun (WGS) entry which is preliminary data.</text>
</comment>
<accession>A0ABP7L1C4</accession>
<dbReference type="RefSeq" id="WP_345069082.1">
    <property type="nucleotide sequence ID" value="NZ_BAABCN010000014.1"/>
</dbReference>